<evidence type="ECO:0000259" key="4">
    <source>
        <dbReference type="Pfam" id="PF08212"/>
    </source>
</evidence>
<dbReference type="InterPro" id="IPR012674">
    <property type="entry name" value="Calycin"/>
</dbReference>
<dbReference type="PRINTS" id="PR01273">
    <property type="entry name" value="INVTBRTCOLOR"/>
</dbReference>
<dbReference type="GO" id="GO:0005737">
    <property type="term" value="C:cytoplasm"/>
    <property type="evidence" value="ECO:0007669"/>
    <property type="project" value="TreeGrafter"/>
</dbReference>
<keyword evidence="6" id="KW-1185">Reference proteome</keyword>
<dbReference type="PANTHER" id="PTHR10612:SF34">
    <property type="entry name" value="APOLIPOPROTEIN D"/>
    <property type="match status" value="1"/>
</dbReference>
<name>A0AAE1LQS4_9NEOP</name>
<dbReference type="Pfam" id="PF08212">
    <property type="entry name" value="Lipocalin_2"/>
    <property type="match status" value="1"/>
</dbReference>
<dbReference type="InterPro" id="IPR000566">
    <property type="entry name" value="Lipocln_cytosolic_FA-bd_dom"/>
</dbReference>
<reference evidence="5" key="2">
    <citation type="journal article" date="2023" name="BMC Genomics">
        <title>Pest status, molecular evolution, and epigenetic factors derived from the genome assembly of Frankliniella fusca, a thysanopteran phytovirus vector.</title>
        <authorList>
            <person name="Catto M.A."/>
            <person name="Labadie P.E."/>
            <person name="Jacobson A.L."/>
            <person name="Kennedy G.G."/>
            <person name="Srinivasan R."/>
            <person name="Hunt B.G."/>
        </authorList>
    </citation>
    <scope>NUCLEOTIDE SEQUENCE</scope>
    <source>
        <strain evidence="5">PL_HMW_Pooled</strain>
    </source>
</reference>
<gene>
    <name evidence="5" type="ORF">KUF71_000565</name>
</gene>
<keyword evidence="2" id="KW-1015">Disulfide bond</keyword>
<comment type="caution">
    <text evidence="5">The sequence shown here is derived from an EMBL/GenBank/DDBJ whole genome shotgun (WGS) entry which is preliminary data.</text>
</comment>
<proteinExistence type="inferred from homology"/>
<comment type="similarity">
    <text evidence="1 3">Belongs to the calycin superfamily. Lipocalin family.</text>
</comment>
<evidence type="ECO:0000256" key="3">
    <source>
        <dbReference type="PIRNR" id="PIRNR036893"/>
    </source>
</evidence>
<dbReference type="InterPro" id="IPR022271">
    <property type="entry name" value="Lipocalin_ApoD"/>
</dbReference>
<evidence type="ECO:0000256" key="2">
    <source>
        <dbReference type="ARBA" id="ARBA00023157"/>
    </source>
</evidence>
<accession>A0AAE1LQS4</accession>
<dbReference type="GO" id="GO:0006629">
    <property type="term" value="P:lipid metabolic process"/>
    <property type="evidence" value="ECO:0007669"/>
    <property type="project" value="TreeGrafter"/>
</dbReference>
<evidence type="ECO:0000313" key="6">
    <source>
        <dbReference type="Proteomes" id="UP001219518"/>
    </source>
</evidence>
<evidence type="ECO:0000256" key="1">
    <source>
        <dbReference type="ARBA" id="ARBA00006889"/>
    </source>
</evidence>
<evidence type="ECO:0000313" key="5">
    <source>
        <dbReference type="EMBL" id="KAK3928295.1"/>
    </source>
</evidence>
<dbReference type="PANTHER" id="PTHR10612">
    <property type="entry name" value="APOLIPOPROTEIN D"/>
    <property type="match status" value="1"/>
</dbReference>
<protein>
    <submittedName>
        <fullName evidence="5">Apolipoprotein D</fullName>
    </submittedName>
</protein>
<organism evidence="5 6">
    <name type="scientific">Frankliniella fusca</name>
    <dbReference type="NCBI Taxonomy" id="407009"/>
    <lineage>
        <taxon>Eukaryota</taxon>
        <taxon>Metazoa</taxon>
        <taxon>Ecdysozoa</taxon>
        <taxon>Arthropoda</taxon>
        <taxon>Hexapoda</taxon>
        <taxon>Insecta</taxon>
        <taxon>Pterygota</taxon>
        <taxon>Neoptera</taxon>
        <taxon>Paraneoptera</taxon>
        <taxon>Thysanoptera</taxon>
        <taxon>Terebrantia</taxon>
        <taxon>Thripoidea</taxon>
        <taxon>Thripidae</taxon>
        <taxon>Frankliniella</taxon>
    </lineage>
</organism>
<dbReference type="EMBL" id="JAHWGI010001324">
    <property type="protein sequence ID" value="KAK3928295.1"/>
    <property type="molecule type" value="Genomic_DNA"/>
</dbReference>
<dbReference type="Gene3D" id="2.40.128.20">
    <property type="match status" value="1"/>
</dbReference>
<dbReference type="PIRSF" id="PIRSF036893">
    <property type="entry name" value="Lipocalin_ApoD"/>
    <property type="match status" value="1"/>
</dbReference>
<dbReference type="InterPro" id="IPR003057">
    <property type="entry name" value="Invtbrt_color"/>
</dbReference>
<dbReference type="PRINTS" id="PR00179">
    <property type="entry name" value="LIPOCALIN"/>
</dbReference>
<dbReference type="GO" id="GO:0000302">
    <property type="term" value="P:response to reactive oxygen species"/>
    <property type="evidence" value="ECO:0007669"/>
    <property type="project" value="TreeGrafter"/>
</dbReference>
<dbReference type="AlphaFoldDB" id="A0AAE1LQS4"/>
<dbReference type="SUPFAM" id="SSF50814">
    <property type="entry name" value="Lipocalins"/>
    <property type="match status" value="1"/>
</dbReference>
<dbReference type="GO" id="GO:0031409">
    <property type="term" value="F:pigment binding"/>
    <property type="evidence" value="ECO:0007669"/>
    <property type="project" value="InterPro"/>
</dbReference>
<feature type="chain" id="PRO_5041785764" evidence="3">
    <location>
        <begin position="21"/>
        <end position="186"/>
    </location>
</feature>
<dbReference type="Proteomes" id="UP001219518">
    <property type="component" value="Unassembled WGS sequence"/>
</dbReference>
<reference evidence="5" key="1">
    <citation type="submission" date="2021-07" db="EMBL/GenBank/DDBJ databases">
        <authorList>
            <person name="Catto M.A."/>
            <person name="Jacobson A."/>
            <person name="Kennedy G."/>
            <person name="Labadie P."/>
            <person name="Hunt B.G."/>
            <person name="Srinivasan R."/>
        </authorList>
    </citation>
    <scope>NUCLEOTIDE SEQUENCE</scope>
    <source>
        <strain evidence="5">PL_HMW_Pooled</strain>
        <tissue evidence="5">Head</tissue>
    </source>
</reference>
<feature type="signal peptide" evidence="3">
    <location>
        <begin position="1"/>
        <end position="20"/>
    </location>
</feature>
<feature type="domain" description="Lipocalin/cytosolic fatty-acid binding" evidence="4">
    <location>
        <begin position="40"/>
        <end position="183"/>
    </location>
</feature>
<sequence>MLSGSLFSLCLLALVAHSHAGLSWGKCPSAKDAVKTFEPTKYVGFWYQLEATSQVWQFGGKCPTANYTLEDTGRVHVKNSMKVFGKEVAQEGYAELVGEPGEAKLNVVFEVPLFGHREASYFVVDTDYENFSVVYSCSSIGPMKAEFGYILGRKPTLDESLKEKVDAAVARSGLRRGAFQKNAQKC</sequence>
<keyword evidence="3" id="KW-0732">Signal</keyword>